<dbReference type="Proteomes" id="UP000604046">
    <property type="component" value="Unassembled WGS sequence"/>
</dbReference>
<feature type="compositionally biased region" description="Basic and acidic residues" evidence="1">
    <location>
        <begin position="186"/>
        <end position="199"/>
    </location>
</feature>
<feature type="region of interest" description="Disordered" evidence="1">
    <location>
        <begin position="145"/>
        <end position="199"/>
    </location>
</feature>
<accession>A0A812NRU9</accession>
<dbReference type="AlphaFoldDB" id="A0A812NRU9"/>
<organism evidence="2 3">
    <name type="scientific">Symbiodinium natans</name>
    <dbReference type="NCBI Taxonomy" id="878477"/>
    <lineage>
        <taxon>Eukaryota</taxon>
        <taxon>Sar</taxon>
        <taxon>Alveolata</taxon>
        <taxon>Dinophyceae</taxon>
        <taxon>Suessiales</taxon>
        <taxon>Symbiodiniaceae</taxon>
        <taxon>Symbiodinium</taxon>
    </lineage>
</organism>
<sequence length="394" mass="42562">MTLIWRSQSLPSWGFLMNLVGEEPSPFLKRLPAGVYGATALLFLRELTILSSTSHPEDLGRLPTQQHLCPAKAGFWAAFLIPGARGLSDEAAAFALVALAGADPPEVCKVIHSAAGRLSVAARALPIAISWPMKKIKKSPVLKKKKVAKTAAAETPKEEQKAADASPKGSPPTKVQPKAKAKTPKAQKEPVEKQEKKDEKKELLALQAVKEILKAIADPDAQKHGTFILPDWHTTYKDQLGSYKKFVKRSAQLQVIEMDEGKYIIQKAGDTTAPAVPQAKAKAAKGDWKQLLQNAWNIYCQATARHEWNIDVFTSALARGVRTTKPLTGTAGASPKLGPKASPNEPTNDGAEAEVGAKKSKAPPKKGVARKAEGQVPKVADKRPRKKVKNAMQK</sequence>
<protein>
    <submittedName>
        <fullName evidence="2">Uncharacterized protein</fullName>
    </submittedName>
</protein>
<reference evidence="2" key="1">
    <citation type="submission" date="2021-02" db="EMBL/GenBank/DDBJ databases">
        <authorList>
            <person name="Dougan E. K."/>
            <person name="Rhodes N."/>
            <person name="Thang M."/>
            <person name="Chan C."/>
        </authorList>
    </citation>
    <scope>NUCLEOTIDE SEQUENCE</scope>
</reference>
<evidence type="ECO:0000256" key="1">
    <source>
        <dbReference type="SAM" id="MobiDB-lite"/>
    </source>
</evidence>
<keyword evidence="3" id="KW-1185">Reference proteome</keyword>
<comment type="caution">
    <text evidence="2">The sequence shown here is derived from an EMBL/GenBank/DDBJ whole genome shotgun (WGS) entry which is preliminary data.</text>
</comment>
<feature type="compositionally biased region" description="Basic residues" evidence="1">
    <location>
        <begin position="358"/>
        <end position="369"/>
    </location>
</feature>
<feature type="compositionally biased region" description="Basic residues" evidence="1">
    <location>
        <begin position="383"/>
        <end position="394"/>
    </location>
</feature>
<name>A0A812NRU9_9DINO</name>
<proteinExistence type="predicted"/>
<gene>
    <name evidence="2" type="ORF">SNAT2548_LOCUS16018</name>
</gene>
<evidence type="ECO:0000313" key="2">
    <source>
        <dbReference type="EMBL" id="CAE7304666.1"/>
    </source>
</evidence>
<feature type="region of interest" description="Disordered" evidence="1">
    <location>
        <begin position="325"/>
        <end position="394"/>
    </location>
</feature>
<evidence type="ECO:0000313" key="3">
    <source>
        <dbReference type="Proteomes" id="UP000604046"/>
    </source>
</evidence>
<dbReference type="EMBL" id="CAJNDS010002070">
    <property type="protein sequence ID" value="CAE7304666.1"/>
    <property type="molecule type" value="Genomic_DNA"/>
</dbReference>
<dbReference type="OrthoDB" id="10386898at2759"/>